<name>A0ABW2VRS6_9ACTN</name>
<dbReference type="InterPro" id="IPR013094">
    <property type="entry name" value="AB_hydrolase_3"/>
</dbReference>
<dbReference type="InterPro" id="IPR050300">
    <property type="entry name" value="GDXG_lipolytic_enzyme"/>
</dbReference>
<dbReference type="SUPFAM" id="SSF53474">
    <property type="entry name" value="alpha/beta-Hydrolases"/>
    <property type="match status" value="1"/>
</dbReference>
<gene>
    <name evidence="3" type="ORF">ACFQZP_33965</name>
</gene>
<evidence type="ECO:0000259" key="2">
    <source>
        <dbReference type="Pfam" id="PF07859"/>
    </source>
</evidence>
<proteinExistence type="predicted"/>
<feature type="domain" description="Alpha/beta hydrolase fold-3" evidence="2">
    <location>
        <begin position="92"/>
        <end position="297"/>
    </location>
</feature>
<evidence type="ECO:0000256" key="1">
    <source>
        <dbReference type="ARBA" id="ARBA00022801"/>
    </source>
</evidence>
<keyword evidence="4" id="KW-1185">Reference proteome</keyword>
<reference evidence="4" key="1">
    <citation type="journal article" date="2019" name="Int. J. Syst. Evol. Microbiol.">
        <title>The Global Catalogue of Microorganisms (GCM) 10K type strain sequencing project: providing services to taxonomists for standard genome sequencing and annotation.</title>
        <authorList>
            <consortium name="The Broad Institute Genomics Platform"/>
            <consortium name="The Broad Institute Genome Sequencing Center for Infectious Disease"/>
            <person name="Wu L."/>
            <person name="Ma J."/>
        </authorList>
    </citation>
    <scope>NUCLEOTIDE SEQUENCE [LARGE SCALE GENOMIC DNA]</scope>
    <source>
        <strain evidence="4">CGMCC 4.7198</strain>
    </source>
</reference>
<keyword evidence="1 3" id="KW-0378">Hydrolase</keyword>
<accession>A0ABW2VRS6</accession>
<dbReference type="PANTHER" id="PTHR48081">
    <property type="entry name" value="AB HYDROLASE SUPERFAMILY PROTEIN C4A8.06C"/>
    <property type="match status" value="1"/>
</dbReference>
<organism evidence="3 4">
    <name type="scientific">Streptomyces lutosisoli</name>
    <dbReference type="NCBI Taxonomy" id="2665721"/>
    <lineage>
        <taxon>Bacteria</taxon>
        <taxon>Bacillati</taxon>
        <taxon>Actinomycetota</taxon>
        <taxon>Actinomycetes</taxon>
        <taxon>Kitasatosporales</taxon>
        <taxon>Streptomycetaceae</taxon>
        <taxon>Streptomyces</taxon>
    </lineage>
</organism>
<sequence length="335" mass="34760">MPSEPAPDVLALIDAINAHFPDVGGTVTDAVEARRILAAGPAWPFEPPRVGSVEDRAIPGPEGAPEIPVRIYRPEAEAEPSEAQSPTPRPTVVFFHGGGWVIGGLDTHDPIARALCRDAGAVVVSVDYRLAPEARFPAAVDDAYAALCWADGHAGELGGDPGALVAAGDSAGGNLAAVAALIARDRGGPALALQVLVYPATDARPRVETRGGVGAGHFLTPAHGRWFDEQYFGPDGDRTHPHASPLLADLHGLPAAHIVTAGFDLLCEQGRAYAAKLSKSGVSVTKSHYPGMFHGFFGFPELLPDARAAQQRVVEVIALTVSGRKKSGEGGGRTG</sequence>
<dbReference type="RefSeq" id="WP_381249072.1">
    <property type="nucleotide sequence ID" value="NZ_JBHTBI010000003.1"/>
</dbReference>
<evidence type="ECO:0000313" key="4">
    <source>
        <dbReference type="Proteomes" id="UP001596957"/>
    </source>
</evidence>
<dbReference type="PANTHER" id="PTHR48081:SF8">
    <property type="entry name" value="ALPHA_BETA HYDROLASE FOLD-3 DOMAIN-CONTAINING PROTEIN-RELATED"/>
    <property type="match status" value="1"/>
</dbReference>
<dbReference type="Pfam" id="PF07859">
    <property type="entry name" value="Abhydrolase_3"/>
    <property type="match status" value="1"/>
</dbReference>
<evidence type="ECO:0000313" key="3">
    <source>
        <dbReference type="EMBL" id="MFD0286599.1"/>
    </source>
</evidence>
<protein>
    <submittedName>
        <fullName evidence="3">Alpha/beta hydrolase</fullName>
    </submittedName>
</protein>
<dbReference type="GO" id="GO:0016787">
    <property type="term" value="F:hydrolase activity"/>
    <property type="evidence" value="ECO:0007669"/>
    <property type="project" value="UniProtKB-KW"/>
</dbReference>
<dbReference type="EMBL" id="JBHTEC010000001">
    <property type="protein sequence ID" value="MFD0286599.1"/>
    <property type="molecule type" value="Genomic_DNA"/>
</dbReference>
<dbReference type="Gene3D" id="3.40.50.1820">
    <property type="entry name" value="alpha/beta hydrolase"/>
    <property type="match status" value="1"/>
</dbReference>
<dbReference type="InterPro" id="IPR029058">
    <property type="entry name" value="AB_hydrolase_fold"/>
</dbReference>
<comment type="caution">
    <text evidence="3">The sequence shown here is derived from an EMBL/GenBank/DDBJ whole genome shotgun (WGS) entry which is preliminary data.</text>
</comment>
<dbReference type="Proteomes" id="UP001596957">
    <property type="component" value="Unassembled WGS sequence"/>
</dbReference>